<sequence length="150" mass="17163">MANLSQTKTQYRFKNLDNLEVEERNFMPHEQEETIQEDGENAVTIAKATNMGKQIMAVSQLNGPNDSNTEITENVVPLMIQLPLEDNSNSKSHPLWIKQHILKLSTEFGVDFRGCELKAEELFMKIDNNKQGNKGAREKSQQTKRKDQTN</sequence>
<accession>A0A9J5W7X9</accession>
<dbReference type="AlphaFoldDB" id="A0A9J5W7X9"/>
<keyword evidence="3" id="KW-1185">Reference proteome</keyword>
<comment type="caution">
    <text evidence="2">The sequence shown here is derived from an EMBL/GenBank/DDBJ whole genome shotgun (WGS) entry which is preliminary data.</text>
</comment>
<proteinExistence type="predicted"/>
<evidence type="ECO:0000313" key="3">
    <source>
        <dbReference type="Proteomes" id="UP000824120"/>
    </source>
</evidence>
<organism evidence="2 3">
    <name type="scientific">Solanum commersonii</name>
    <name type="common">Commerson's wild potato</name>
    <name type="synonym">Commerson's nightshade</name>
    <dbReference type="NCBI Taxonomy" id="4109"/>
    <lineage>
        <taxon>Eukaryota</taxon>
        <taxon>Viridiplantae</taxon>
        <taxon>Streptophyta</taxon>
        <taxon>Embryophyta</taxon>
        <taxon>Tracheophyta</taxon>
        <taxon>Spermatophyta</taxon>
        <taxon>Magnoliopsida</taxon>
        <taxon>eudicotyledons</taxon>
        <taxon>Gunneridae</taxon>
        <taxon>Pentapetalae</taxon>
        <taxon>asterids</taxon>
        <taxon>lamiids</taxon>
        <taxon>Solanales</taxon>
        <taxon>Solanaceae</taxon>
        <taxon>Solanoideae</taxon>
        <taxon>Solaneae</taxon>
        <taxon>Solanum</taxon>
    </lineage>
</organism>
<gene>
    <name evidence="2" type="ORF">H5410_061475</name>
</gene>
<feature type="compositionally biased region" description="Basic and acidic residues" evidence="1">
    <location>
        <begin position="135"/>
        <end position="150"/>
    </location>
</feature>
<feature type="region of interest" description="Disordered" evidence="1">
    <location>
        <begin position="128"/>
        <end position="150"/>
    </location>
</feature>
<protein>
    <submittedName>
        <fullName evidence="2">Uncharacterized protein</fullName>
    </submittedName>
</protein>
<dbReference type="Proteomes" id="UP000824120">
    <property type="component" value="Chromosome 12"/>
</dbReference>
<evidence type="ECO:0000256" key="1">
    <source>
        <dbReference type="SAM" id="MobiDB-lite"/>
    </source>
</evidence>
<dbReference type="EMBL" id="JACXVP010000012">
    <property type="protein sequence ID" value="KAG5571709.1"/>
    <property type="molecule type" value="Genomic_DNA"/>
</dbReference>
<evidence type="ECO:0000313" key="2">
    <source>
        <dbReference type="EMBL" id="KAG5571709.1"/>
    </source>
</evidence>
<name>A0A9J5W7X9_SOLCO</name>
<reference evidence="2 3" key="1">
    <citation type="submission" date="2020-09" db="EMBL/GenBank/DDBJ databases">
        <title>De no assembly of potato wild relative species, Solanum commersonii.</title>
        <authorList>
            <person name="Cho K."/>
        </authorList>
    </citation>
    <scope>NUCLEOTIDE SEQUENCE [LARGE SCALE GENOMIC DNA]</scope>
    <source>
        <strain evidence="2">LZ3.2</strain>
        <tissue evidence="2">Leaf</tissue>
    </source>
</reference>